<keyword evidence="4" id="KW-0233">DNA recombination</keyword>
<protein>
    <submittedName>
        <fullName evidence="8">Integrase</fullName>
    </submittedName>
</protein>
<dbReference type="InterPro" id="IPR050090">
    <property type="entry name" value="Tyrosine_recombinase_XerCD"/>
</dbReference>
<evidence type="ECO:0000259" key="7">
    <source>
        <dbReference type="PROSITE" id="PS51900"/>
    </source>
</evidence>
<dbReference type="GO" id="GO:0006310">
    <property type="term" value="P:DNA recombination"/>
    <property type="evidence" value="ECO:0007669"/>
    <property type="project" value="UniProtKB-KW"/>
</dbReference>
<dbReference type="InterPro" id="IPR010998">
    <property type="entry name" value="Integrase_recombinase_N"/>
</dbReference>
<dbReference type="AlphaFoldDB" id="A0A4Y6PWF6"/>
<evidence type="ECO:0000313" key="9">
    <source>
        <dbReference type="Proteomes" id="UP000315995"/>
    </source>
</evidence>
<feature type="domain" description="Tyr recombinase" evidence="6">
    <location>
        <begin position="150"/>
        <end position="326"/>
    </location>
</feature>
<keyword evidence="3 5" id="KW-0238">DNA-binding</keyword>
<dbReference type="OrthoDB" id="9801717at2"/>
<evidence type="ECO:0000259" key="6">
    <source>
        <dbReference type="PROSITE" id="PS51898"/>
    </source>
</evidence>
<evidence type="ECO:0000256" key="4">
    <source>
        <dbReference type="ARBA" id="ARBA00023172"/>
    </source>
</evidence>
<dbReference type="InterPro" id="IPR044068">
    <property type="entry name" value="CB"/>
</dbReference>
<dbReference type="Gene3D" id="1.10.150.130">
    <property type="match status" value="1"/>
</dbReference>
<reference evidence="8 9" key="1">
    <citation type="submission" date="2019-06" db="EMBL/GenBank/DDBJ databases">
        <title>Persicimonas caeni gen. nov., sp. nov., a predatory bacterium isolated from solar saltern.</title>
        <authorList>
            <person name="Wang S."/>
        </authorList>
    </citation>
    <scope>NUCLEOTIDE SEQUENCE [LARGE SCALE GENOMIC DNA]</scope>
    <source>
        <strain evidence="8 9">YN101</strain>
    </source>
</reference>
<dbReference type="PANTHER" id="PTHR30349">
    <property type="entry name" value="PHAGE INTEGRASE-RELATED"/>
    <property type="match status" value="1"/>
</dbReference>
<dbReference type="EMBL" id="CP041186">
    <property type="protein sequence ID" value="QDG52075.1"/>
    <property type="molecule type" value="Genomic_DNA"/>
</dbReference>
<evidence type="ECO:0000256" key="1">
    <source>
        <dbReference type="ARBA" id="ARBA00008857"/>
    </source>
</evidence>
<comment type="similarity">
    <text evidence="1">Belongs to the 'phage' integrase family.</text>
</comment>
<gene>
    <name evidence="8" type="ORF">FIV42_15385</name>
</gene>
<keyword evidence="9" id="KW-1185">Reference proteome</keyword>
<dbReference type="InterPro" id="IPR004107">
    <property type="entry name" value="Integrase_SAM-like_N"/>
</dbReference>
<name>A0A4Y6PWF6_PERCE</name>
<keyword evidence="2" id="KW-0229">DNA integration</keyword>
<proteinExistence type="inferred from homology"/>
<dbReference type="PANTHER" id="PTHR30349:SF41">
    <property type="entry name" value="INTEGRASE_RECOMBINASE PROTEIN MJ0367-RELATED"/>
    <property type="match status" value="1"/>
</dbReference>
<evidence type="ECO:0000256" key="5">
    <source>
        <dbReference type="PROSITE-ProRule" id="PRU01248"/>
    </source>
</evidence>
<dbReference type="InterPro" id="IPR013762">
    <property type="entry name" value="Integrase-like_cat_sf"/>
</dbReference>
<dbReference type="PROSITE" id="PS51900">
    <property type="entry name" value="CB"/>
    <property type="match status" value="1"/>
</dbReference>
<dbReference type="GO" id="GO:0003677">
    <property type="term" value="F:DNA binding"/>
    <property type="evidence" value="ECO:0007669"/>
    <property type="project" value="UniProtKB-UniRule"/>
</dbReference>
<dbReference type="Pfam" id="PF00589">
    <property type="entry name" value="Phage_integrase"/>
    <property type="match status" value="1"/>
</dbReference>
<dbReference type="InterPro" id="IPR002104">
    <property type="entry name" value="Integrase_catalytic"/>
</dbReference>
<sequence>MHVTHDYCHIVAFLGRAGMTSQIELLDDSKEISVQRRRPEPPTRAERQTNVRTDNALIELWLSQKAQTTQRTYRLDVGQALGFIDRPLHEIKLEHLVEWSGELDDRGYAESTQATKLAALRSLFTFAHRVGYLRFNVGKALRIPRSKETLGERILSEAEVQRILALAEGRDRILLSTLYGIGLRVSEIVGLTWRDLQRHKGAGVAVVYGKGGKTRTIPVPESLWSGLLELRTEAAGADDPVFVSQKGGALSRSQVYRIVRKAASRAGIDTSERSVSPHWLRHSHASHALDRGAPVHLVQQTLGHASLRTTSRYAHARPDESSGDYLAL</sequence>
<dbReference type="Proteomes" id="UP000315995">
    <property type="component" value="Chromosome"/>
</dbReference>
<dbReference type="Gene3D" id="1.10.443.10">
    <property type="entry name" value="Intergrase catalytic core"/>
    <property type="match status" value="1"/>
</dbReference>
<dbReference type="GO" id="GO:0015074">
    <property type="term" value="P:DNA integration"/>
    <property type="evidence" value="ECO:0007669"/>
    <property type="project" value="UniProtKB-KW"/>
</dbReference>
<accession>A0A5B8YB01</accession>
<dbReference type="PROSITE" id="PS51898">
    <property type="entry name" value="TYR_RECOMBINASE"/>
    <property type="match status" value="1"/>
</dbReference>
<feature type="domain" description="Core-binding (CB)" evidence="7">
    <location>
        <begin position="52"/>
        <end position="128"/>
    </location>
</feature>
<organism evidence="8 9">
    <name type="scientific">Persicimonas caeni</name>
    <dbReference type="NCBI Taxonomy" id="2292766"/>
    <lineage>
        <taxon>Bacteria</taxon>
        <taxon>Deltaproteobacteria</taxon>
        <taxon>Bradymonadales</taxon>
        <taxon>Bradymonadaceae</taxon>
        <taxon>Persicimonas</taxon>
    </lineage>
</organism>
<dbReference type="InterPro" id="IPR011010">
    <property type="entry name" value="DNA_brk_join_enz"/>
</dbReference>
<accession>A0A4Y6PWF6</accession>
<dbReference type="Pfam" id="PF02899">
    <property type="entry name" value="Phage_int_SAM_1"/>
    <property type="match status" value="1"/>
</dbReference>
<dbReference type="SUPFAM" id="SSF56349">
    <property type="entry name" value="DNA breaking-rejoining enzymes"/>
    <property type="match status" value="1"/>
</dbReference>
<evidence type="ECO:0000256" key="2">
    <source>
        <dbReference type="ARBA" id="ARBA00022908"/>
    </source>
</evidence>
<evidence type="ECO:0000313" key="8">
    <source>
        <dbReference type="EMBL" id="QDG52075.1"/>
    </source>
</evidence>
<evidence type="ECO:0000256" key="3">
    <source>
        <dbReference type="ARBA" id="ARBA00023125"/>
    </source>
</evidence>